<feature type="transmembrane region" description="Helical" evidence="1">
    <location>
        <begin position="6"/>
        <end position="27"/>
    </location>
</feature>
<keyword evidence="1" id="KW-0812">Transmembrane</keyword>
<organism evidence="2">
    <name type="scientific">marine sediment metagenome</name>
    <dbReference type="NCBI Taxonomy" id="412755"/>
    <lineage>
        <taxon>unclassified sequences</taxon>
        <taxon>metagenomes</taxon>
        <taxon>ecological metagenomes</taxon>
    </lineage>
</organism>
<evidence type="ECO:0000256" key="1">
    <source>
        <dbReference type="SAM" id="Phobius"/>
    </source>
</evidence>
<dbReference type="AlphaFoldDB" id="X0Y2E8"/>
<proteinExistence type="predicted"/>
<gene>
    <name evidence="2" type="ORF">S01H1_62878</name>
</gene>
<feature type="non-terminal residue" evidence="2">
    <location>
        <position position="38"/>
    </location>
</feature>
<protein>
    <submittedName>
        <fullName evidence="2">Uncharacterized protein</fullName>
    </submittedName>
</protein>
<reference evidence="2" key="1">
    <citation type="journal article" date="2014" name="Front. Microbiol.">
        <title>High frequency of phylogenetically diverse reductive dehalogenase-homologous genes in deep subseafloor sedimentary metagenomes.</title>
        <authorList>
            <person name="Kawai M."/>
            <person name="Futagami T."/>
            <person name="Toyoda A."/>
            <person name="Takaki Y."/>
            <person name="Nishi S."/>
            <person name="Hori S."/>
            <person name="Arai W."/>
            <person name="Tsubouchi T."/>
            <person name="Morono Y."/>
            <person name="Uchiyama I."/>
            <person name="Ito T."/>
            <person name="Fujiyama A."/>
            <person name="Inagaki F."/>
            <person name="Takami H."/>
        </authorList>
    </citation>
    <scope>NUCLEOTIDE SEQUENCE</scope>
    <source>
        <strain evidence="2">Expedition CK06-06</strain>
    </source>
</reference>
<keyword evidence="1" id="KW-0472">Membrane</keyword>
<keyword evidence="1" id="KW-1133">Transmembrane helix</keyword>
<sequence>MSTSLVIVEFIAVVVSLFVLIFNVIIYKKTAGGSKAYL</sequence>
<dbReference type="EMBL" id="BARS01041332">
    <property type="protein sequence ID" value="GAG31076.1"/>
    <property type="molecule type" value="Genomic_DNA"/>
</dbReference>
<accession>X0Y2E8</accession>
<comment type="caution">
    <text evidence="2">The sequence shown here is derived from an EMBL/GenBank/DDBJ whole genome shotgun (WGS) entry which is preliminary data.</text>
</comment>
<name>X0Y2E8_9ZZZZ</name>
<evidence type="ECO:0000313" key="2">
    <source>
        <dbReference type="EMBL" id="GAG31076.1"/>
    </source>
</evidence>